<protein>
    <submittedName>
        <fullName evidence="7">TetR family transcriptional regulator</fullName>
    </submittedName>
</protein>
<dbReference type="InterPro" id="IPR036271">
    <property type="entry name" value="Tet_transcr_reg_TetR-rel_C_sf"/>
</dbReference>
<comment type="caution">
    <text evidence="7">The sequence shown here is derived from an EMBL/GenBank/DDBJ whole genome shotgun (WGS) entry which is preliminary data.</text>
</comment>
<evidence type="ECO:0000256" key="1">
    <source>
        <dbReference type="ARBA" id="ARBA00022491"/>
    </source>
</evidence>
<dbReference type="PRINTS" id="PR00455">
    <property type="entry name" value="HTHTETR"/>
</dbReference>
<dbReference type="GO" id="GO:0003700">
    <property type="term" value="F:DNA-binding transcription factor activity"/>
    <property type="evidence" value="ECO:0007669"/>
    <property type="project" value="TreeGrafter"/>
</dbReference>
<dbReference type="InterPro" id="IPR039538">
    <property type="entry name" value="BetI_C"/>
</dbReference>
<name>A0A8J4DVR9_9ACTN</name>
<dbReference type="Gene3D" id="1.10.357.10">
    <property type="entry name" value="Tetracycline Repressor, domain 2"/>
    <property type="match status" value="1"/>
</dbReference>
<keyword evidence="3 5" id="KW-0238">DNA-binding</keyword>
<dbReference type="PROSITE" id="PS50977">
    <property type="entry name" value="HTH_TETR_2"/>
    <property type="match status" value="1"/>
</dbReference>
<dbReference type="PANTHER" id="PTHR30055">
    <property type="entry name" value="HTH-TYPE TRANSCRIPTIONAL REGULATOR RUTR"/>
    <property type="match status" value="1"/>
</dbReference>
<evidence type="ECO:0000313" key="7">
    <source>
        <dbReference type="EMBL" id="GIJ52705.1"/>
    </source>
</evidence>
<dbReference type="Pfam" id="PF13977">
    <property type="entry name" value="TetR_C_6"/>
    <property type="match status" value="1"/>
</dbReference>
<keyword evidence="2" id="KW-0805">Transcription regulation</keyword>
<evidence type="ECO:0000313" key="8">
    <source>
        <dbReference type="Proteomes" id="UP000612585"/>
    </source>
</evidence>
<dbReference type="EMBL" id="BOPG01000003">
    <property type="protein sequence ID" value="GIJ52705.1"/>
    <property type="molecule type" value="Genomic_DNA"/>
</dbReference>
<dbReference type="Proteomes" id="UP000612585">
    <property type="component" value="Unassembled WGS sequence"/>
</dbReference>
<dbReference type="AlphaFoldDB" id="A0A8J4DVR9"/>
<dbReference type="SUPFAM" id="SSF46689">
    <property type="entry name" value="Homeodomain-like"/>
    <property type="match status" value="1"/>
</dbReference>
<accession>A0A8J4DVR9</accession>
<dbReference type="PANTHER" id="PTHR30055:SF229">
    <property type="entry name" value="HTH-TYPE TRANSCRIPTIONAL REPRESSOR RV1474C"/>
    <property type="match status" value="1"/>
</dbReference>
<dbReference type="Pfam" id="PF00440">
    <property type="entry name" value="TetR_N"/>
    <property type="match status" value="1"/>
</dbReference>
<dbReference type="InterPro" id="IPR001647">
    <property type="entry name" value="HTH_TetR"/>
</dbReference>
<evidence type="ECO:0000259" key="6">
    <source>
        <dbReference type="PROSITE" id="PS50977"/>
    </source>
</evidence>
<evidence type="ECO:0000256" key="2">
    <source>
        <dbReference type="ARBA" id="ARBA00023015"/>
    </source>
</evidence>
<keyword evidence="1" id="KW-0678">Repressor</keyword>
<feature type="domain" description="HTH tetR-type" evidence="6">
    <location>
        <begin position="10"/>
        <end position="70"/>
    </location>
</feature>
<dbReference type="PROSITE" id="PS01081">
    <property type="entry name" value="HTH_TETR_1"/>
    <property type="match status" value="1"/>
</dbReference>
<evidence type="ECO:0000256" key="5">
    <source>
        <dbReference type="PROSITE-ProRule" id="PRU00335"/>
    </source>
</evidence>
<proteinExistence type="predicted"/>
<dbReference type="GO" id="GO:0000976">
    <property type="term" value="F:transcription cis-regulatory region binding"/>
    <property type="evidence" value="ECO:0007669"/>
    <property type="project" value="TreeGrafter"/>
</dbReference>
<evidence type="ECO:0000256" key="4">
    <source>
        <dbReference type="ARBA" id="ARBA00023163"/>
    </source>
</evidence>
<organism evidence="7 8">
    <name type="scientific">Virgisporangium aurantiacum</name>
    <dbReference type="NCBI Taxonomy" id="175570"/>
    <lineage>
        <taxon>Bacteria</taxon>
        <taxon>Bacillati</taxon>
        <taxon>Actinomycetota</taxon>
        <taxon>Actinomycetes</taxon>
        <taxon>Micromonosporales</taxon>
        <taxon>Micromonosporaceae</taxon>
        <taxon>Virgisporangium</taxon>
    </lineage>
</organism>
<keyword evidence="4" id="KW-0804">Transcription</keyword>
<dbReference type="InterPro" id="IPR050109">
    <property type="entry name" value="HTH-type_TetR-like_transc_reg"/>
</dbReference>
<reference evidence="7" key="1">
    <citation type="submission" date="2021-01" db="EMBL/GenBank/DDBJ databases">
        <title>Whole genome shotgun sequence of Virgisporangium aurantiacum NBRC 16421.</title>
        <authorList>
            <person name="Komaki H."/>
            <person name="Tamura T."/>
        </authorList>
    </citation>
    <scope>NUCLEOTIDE SEQUENCE</scope>
    <source>
        <strain evidence="7">NBRC 16421</strain>
    </source>
</reference>
<evidence type="ECO:0000256" key="3">
    <source>
        <dbReference type="ARBA" id="ARBA00023125"/>
    </source>
</evidence>
<dbReference type="SUPFAM" id="SSF48498">
    <property type="entry name" value="Tetracyclin repressor-like, C-terminal domain"/>
    <property type="match status" value="1"/>
</dbReference>
<gene>
    <name evidence="7" type="ORF">Vau01_002210</name>
</gene>
<sequence length="206" mass="22353">MPKVSAGHRAARRQQILDAAARCFARDGFHNTSVHDIVRESGISAGLVYRYFAGKEDMIVAIVTEWHERRRAVVESSTADFADLVSGYLGLLRSIGDPDARDGLRLGVQVWAEAVRSPRISELTRSGIDVPRSGAAKRVKNAQRNGELPSDLDPDSLVRIFVAVYQGLALQTVLDDDLDHAAFVRTLELLLDKVARPAASGPPAAG</sequence>
<dbReference type="InterPro" id="IPR009057">
    <property type="entry name" value="Homeodomain-like_sf"/>
</dbReference>
<dbReference type="RefSeq" id="WP_203986009.1">
    <property type="nucleotide sequence ID" value="NZ_BOPG01000003.1"/>
</dbReference>
<feature type="DNA-binding region" description="H-T-H motif" evidence="5">
    <location>
        <begin position="33"/>
        <end position="52"/>
    </location>
</feature>
<keyword evidence="8" id="KW-1185">Reference proteome</keyword>
<dbReference type="InterPro" id="IPR023772">
    <property type="entry name" value="DNA-bd_HTH_TetR-type_CS"/>
</dbReference>